<dbReference type="InterPro" id="IPR017517">
    <property type="entry name" value="Maleyloyr_isom"/>
</dbReference>
<evidence type="ECO:0000259" key="1">
    <source>
        <dbReference type="Pfam" id="PF11716"/>
    </source>
</evidence>
<dbReference type="NCBIfam" id="TIGR03083">
    <property type="entry name" value="maleylpyruvate isomerase family mycothiol-dependent enzyme"/>
    <property type="match status" value="1"/>
</dbReference>
<proteinExistence type="predicted"/>
<dbReference type="Proteomes" id="UP000184471">
    <property type="component" value="Unassembled WGS sequence"/>
</dbReference>
<name>A0A1M5M2J6_9ACTN</name>
<feature type="domain" description="Mycothiol-dependent maleylpyruvate isomerase metal-binding" evidence="1">
    <location>
        <begin position="13"/>
        <end position="103"/>
    </location>
</feature>
<protein>
    <submittedName>
        <fullName evidence="2">TIGR03083 family protein</fullName>
    </submittedName>
</protein>
<reference evidence="2 3" key="1">
    <citation type="submission" date="2016-11" db="EMBL/GenBank/DDBJ databases">
        <authorList>
            <person name="Jaros S."/>
            <person name="Januszkiewicz K."/>
            <person name="Wedrychowicz H."/>
        </authorList>
    </citation>
    <scope>NUCLEOTIDE SEQUENCE [LARGE SCALE GENOMIC DNA]</scope>
    <source>
        <strain evidence="2 3">DSM 45408</strain>
    </source>
</reference>
<dbReference type="RefSeq" id="WP_073421024.1">
    <property type="nucleotide sequence ID" value="NZ_FQVX01000003.1"/>
</dbReference>
<accession>A0A1M5M2J6</accession>
<dbReference type="Gene3D" id="1.20.120.450">
    <property type="entry name" value="dinb family like domain"/>
    <property type="match status" value="1"/>
</dbReference>
<sequence>MPRTAPQDVWPVVAAERRALADDLTGLTPAQWATPSLCAGWDVHDVLAHLLGSARTTPLRFLAGMAAARFDFDAANEAELRAARAADPEETLAAFRAVAGRRTGPPAPRDTRLVEAFVHGEDVRRPLGIPRDPPRDAVARALLAHVRSGQAVGGGRQRVEGVTLVATDTGLRHGTGPAAEGPVLSLLLVAAGRRAAMGDLAGPGAAVLAGRR</sequence>
<dbReference type="STRING" id="1070870.SAMN05444351_3000"/>
<dbReference type="Pfam" id="PF11716">
    <property type="entry name" value="MDMPI_N"/>
    <property type="match status" value="1"/>
</dbReference>
<dbReference type="OrthoDB" id="5178565at2"/>
<dbReference type="InterPro" id="IPR024344">
    <property type="entry name" value="MDMPI_metal-binding"/>
</dbReference>
<organism evidence="2 3">
    <name type="scientific">Geodermatophilus nigrescens</name>
    <dbReference type="NCBI Taxonomy" id="1070870"/>
    <lineage>
        <taxon>Bacteria</taxon>
        <taxon>Bacillati</taxon>
        <taxon>Actinomycetota</taxon>
        <taxon>Actinomycetes</taxon>
        <taxon>Geodermatophilales</taxon>
        <taxon>Geodermatophilaceae</taxon>
        <taxon>Geodermatophilus</taxon>
    </lineage>
</organism>
<evidence type="ECO:0000313" key="3">
    <source>
        <dbReference type="Proteomes" id="UP000184471"/>
    </source>
</evidence>
<dbReference type="AlphaFoldDB" id="A0A1M5M2J6"/>
<dbReference type="InterPro" id="IPR034660">
    <property type="entry name" value="DinB/YfiT-like"/>
</dbReference>
<evidence type="ECO:0000313" key="2">
    <source>
        <dbReference type="EMBL" id="SHG70933.1"/>
    </source>
</evidence>
<gene>
    <name evidence="2" type="ORF">SAMN05444351_3000</name>
</gene>
<dbReference type="SUPFAM" id="SSF109854">
    <property type="entry name" value="DinB/YfiT-like putative metalloenzymes"/>
    <property type="match status" value="1"/>
</dbReference>
<keyword evidence="3" id="KW-1185">Reference proteome</keyword>
<dbReference type="GO" id="GO:0046872">
    <property type="term" value="F:metal ion binding"/>
    <property type="evidence" value="ECO:0007669"/>
    <property type="project" value="InterPro"/>
</dbReference>
<dbReference type="EMBL" id="FQVX01000003">
    <property type="protein sequence ID" value="SHG70933.1"/>
    <property type="molecule type" value="Genomic_DNA"/>
</dbReference>